<sequence>MTIYLDNAASSWPKPPEVYDAVKNWMQKNGANPGRGSHAMGREAHQLLYTVRSELAHLFHVEDPSRIALLQNITEALNVALFGFLEPNDHVVSNDLEHNSIRRPLERLKSQGVNVNRVQLQNGNELESLAERCNERTKLLVLTHGSNVTGEIIPLQRVVKQIKHIYPNLHVLVDAAQTVGYEEIDVTQSGVDLFAFTGHKGLFGPQGTGGLYVAPGIRLEPLLLGGTGRNSESVDAPLNMPERLESGTRNTPGFAGLLEGIRYLRGVGISTVQQHDFALIQRVFEGLCGLKGVTVLGPPLGSYRLPLLSFTVKGYQSNEVVVILDQHYRIAVRGGLHCAPDVHQQYGTKDTGAIRVSVSWFTTVEEVDLFIAAMKDIVEAIV</sequence>
<dbReference type="Gene3D" id="3.40.640.10">
    <property type="entry name" value="Type I PLP-dependent aspartate aminotransferase-like (Major domain)"/>
    <property type="match status" value="1"/>
</dbReference>
<protein>
    <recommendedName>
        <fullName evidence="5">Aminotransferase class V domain-containing protein</fullName>
    </recommendedName>
</protein>
<dbReference type="PANTHER" id="PTHR43586:SF4">
    <property type="entry name" value="ISOPENICILLIN N EPIMERASE"/>
    <property type="match status" value="1"/>
</dbReference>
<dbReference type="Pfam" id="PF00266">
    <property type="entry name" value="Aminotran_5"/>
    <property type="match status" value="1"/>
</dbReference>
<dbReference type="InterPro" id="IPR015421">
    <property type="entry name" value="PyrdxlP-dep_Trfase_major"/>
</dbReference>
<dbReference type="PROSITE" id="PS00595">
    <property type="entry name" value="AA_TRANSFER_CLASS_5"/>
    <property type="match status" value="1"/>
</dbReference>
<evidence type="ECO:0000256" key="3">
    <source>
        <dbReference type="RuleBase" id="RU004075"/>
    </source>
</evidence>
<organism evidence="6 7">
    <name type="scientific">Ferroacidibacillus organovorans</name>
    <dbReference type="NCBI Taxonomy" id="1765683"/>
    <lineage>
        <taxon>Bacteria</taxon>
        <taxon>Bacillati</taxon>
        <taxon>Bacillota</taxon>
        <taxon>Bacilli</taxon>
        <taxon>Bacillales</taxon>
        <taxon>Alicyclobacillaceae</taxon>
        <taxon>Ferroacidibacillus</taxon>
    </lineage>
</organism>
<proteinExistence type="inferred from homology"/>
<accession>A0A101XS46</accession>
<dbReference type="InterPro" id="IPR010969">
    <property type="entry name" value="Cys_dSase-rel_unknwn_funct"/>
</dbReference>
<keyword evidence="7" id="KW-1185">Reference proteome</keyword>
<evidence type="ECO:0000259" key="5">
    <source>
        <dbReference type="Pfam" id="PF00266"/>
    </source>
</evidence>
<dbReference type="InterPro" id="IPR020578">
    <property type="entry name" value="Aminotrans_V_PyrdxlP_BS"/>
</dbReference>
<dbReference type="Proteomes" id="UP000053557">
    <property type="component" value="Unassembled WGS sequence"/>
</dbReference>
<evidence type="ECO:0000256" key="1">
    <source>
        <dbReference type="ARBA" id="ARBA00001933"/>
    </source>
</evidence>
<dbReference type="PANTHER" id="PTHR43586">
    <property type="entry name" value="CYSTEINE DESULFURASE"/>
    <property type="match status" value="1"/>
</dbReference>
<comment type="caution">
    <text evidence="6">The sequence shown here is derived from an EMBL/GenBank/DDBJ whole genome shotgun (WGS) entry which is preliminary data.</text>
</comment>
<dbReference type="Gene3D" id="3.90.1150.10">
    <property type="entry name" value="Aspartate Aminotransferase, domain 1"/>
    <property type="match status" value="1"/>
</dbReference>
<name>A0A101XS46_9BACL</name>
<dbReference type="AlphaFoldDB" id="A0A101XS46"/>
<dbReference type="InterPro" id="IPR015424">
    <property type="entry name" value="PyrdxlP-dep_Trfase"/>
</dbReference>
<dbReference type="InterPro" id="IPR000192">
    <property type="entry name" value="Aminotrans_V_dom"/>
</dbReference>
<comment type="cofactor">
    <cofactor evidence="1 4">
        <name>pyridoxal 5'-phosphate</name>
        <dbReference type="ChEBI" id="CHEBI:597326"/>
    </cofactor>
</comment>
<gene>
    <name evidence="6" type="ORF">ATW55_00160</name>
</gene>
<dbReference type="RefSeq" id="WP_067713206.1">
    <property type="nucleotide sequence ID" value="NZ_LPVJ01000011.1"/>
</dbReference>
<comment type="similarity">
    <text evidence="3">Belongs to the class-V pyridoxal-phosphate-dependent aminotransferase family.</text>
</comment>
<dbReference type="EMBL" id="LPVJ01000011">
    <property type="protein sequence ID" value="KUO96539.1"/>
    <property type="molecule type" value="Genomic_DNA"/>
</dbReference>
<evidence type="ECO:0000313" key="6">
    <source>
        <dbReference type="EMBL" id="KUO96539.1"/>
    </source>
</evidence>
<dbReference type="OrthoDB" id="9804366at2"/>
<evidence type="ECO:0000256" key="2">
    <source>
        <dbReference type="ARBA" id="ARBA00022898"/>
    </source>
</evidence>
<dbReference type="NCBIfam" id="TIGR01977">
    <property type="entry name" value="am_tr_V_EF2568"/>
    <property type="match status" value="1"/>
</dbReference>
<evidence type="ECO:0000256" key="4">
    <source>
        <dbReference type="RuleBase" id="RU004504"/>
    </source>
</evidence>
<dbReference type="GO" id="GO:0003824">
    <property type="term" value="F:catalytic activity"/>
    <property type="evidence" value="ECO:0007669"/>
    <property type="project" value="UniProtKB-ARBA"/>
</dbReference>
<dbReference type="InterPro" id="IPR015422">
    <property type="entry name" value="PyrdxlP-dep_Trfase_small"/>
</dbReference>
<evidence type="ECO:0000313" key="7">
    <source>
        <dbReference type="Proteomes" id="UP000053557"/>
    </source>
</evidence>
<reference evidence="6 7" key="1">
    <citation type="submission" date="2015-12" db="EMBL/GenBank/DDBJ databases">
        <title>Draft genome sequence of Acidibacillus ferrooxidans ITV001, isolated from a chalcopyrite acid mine drainage site in Brazil.</title>
        <authorList>
            <person name="Dall'Agnol H."/>
            <person name="Nancucheo I."/>
            <person name="Johnson B."/>
            <person name="Oliveira R."/>
            <person name="Leite L."/>
            <person name="Pylro V."/>
            <person name="Nunes G.L."/>
            <person name="Tzotzos G."/>
            <person name="Fernandes G.R."/>
            <person name="Dutra J."/>
            <person name="Orellana S.C."/>
            <person name="Oliveira G."/>
        </authorList>
    </citation>
    <scope>NUCLEOTIDE SEQUENCE [LARGE SCALE GENOMIC DNA]</scope>
    <source>
        <strain evidence="7">ITV01</strain>
    </source>
</reference>
<dbReference type="SUPFAM" id="SSF53383">
    <property type="entry name" value="PLP-dependent transferases"/>
    <property type="match status" value="1"/>
</dbReference>
<keyword evidence="2" id="KW-0663">Pyridoxal phosphate</keyword>
<feature type="domain" description="Aminotransferase class V" evidence="5">
    <location>
        <begin position="3"/>
        <end position="370"/>
    </location>
</feature>